<keyword evidence="1" id="KW-1133">Transmembrane helix</keyword>
<evidence type="ECO:0000313" key="2">
    <source>
        <dbReference type="EMBL" id="KAL0183539.1"/>
    </source>
</evidence>
<dbReference type="EMBL" id="JAMKFB020000009">
    <property type="protein sequence ID" value="KAL0183539.1"/>
    <property type="molecule type" value="Genomic_DNA"/>
</dbReference>
<sequence>DDILSALVLWFSHILLLLDWIPWYRCGQGFHLISWFHNGTRTMRLVVYAGVTAWDLAVVLEDSILFQ</sequence>
<evidence type="ECO:0000256" key="1">
    <source>
        <dbReference type="SAM" id="Phobius"/>
    </source>
</evidence>
<gene>
    <name evidence="2" type="ORF">M9458_019235</name>
</gene>
<accession>A0ABD0QBL2</accession>
<reference evidence="2 3" key="1">
    <citation type="submission" date="2024-05" db="EMBL/GenBank/DDBJ databases">
        <title>Genome sequencing and assembly of Indian major carp, Cirrhinus mrigala (Hamilton, 1822).</title>
        <authorList>
            <person name="Mohindra V."/>
            <person name="Chowdhury L.M."/>
            <person name="Lal K."/>
            <person name="Jena J.K."/>
        </authorList>
    </citation>
    <scope>NUCLEOTIDE SEQUENCE [LARGE SCALE GENOMIC DNA]</scope>
    <source>
        <strain evidence="2">CM1030</strain>
        <tissue evidence="2">Blood</tissue>
    </source>
</reference>
<dbReference type="Proteomes" id="UP001529510">
    <property type="component" value="Unassembled WGS sequence"/>
</dbReference>
<name>A0ABD0QBL2_CIRMR</name>
<keyword evidence="1" id="KW-0472">Membrane</keyword>
<dbReference type="AlphaFoldDB" id="A0ABD0QBL2"/>
<organism evidence="2 3">
    <name type="scientific">Cirrhinus mrigala</name>
    <name type="common">Mrigala</name>
    <dbReference type="NCBI Taxonomy" id="683832"/>
    <lineage>
        <taxon>Eukaryota</taxon>
        <taxon>Metazoa</taxon>
        <taxon>Chordata</taxon>
        <taxon>Craniata</taxon>
        <taxon>Vertebrata</taxon>
        <taxon>Euteleostomi</taxon>
        <taxon>Actinopterygii</taxon>
        <taxon>Neopterygii</taxon>
        <taxon>Teleostei</taxon>
        <taxon>Ostariophysi</taxon>
        <taxon>Cypriniformes</taxon>
        <taxon>Cyprinidae</taxon>
        <taxon>Labeoninae</taxon>
        <taxon>Labeonini</taxon>
        <taxon>Cirrhinus</taxon>
    </lineage>
</organism>
<keyword evidence="1" id="KW-0812">Transmembrane</keyword>
<keyword evidence="3" id="KW-1185">Reference proteome</keyword>
<feature type="transmembrane region" description="Helical" evidence="1">
    <location>
        <begin position="6"/>
        <end position="24"/>
    </location>
</feature>
<feature type="non-terminal residue" evidence="2">
    <location>
        <position position="67"/>
    </location>
</feature>
<feature type="non-terminal residue" evidence="2">
    <location>
        <position position="1"/>
    </location>
</feature>
<proteinExistence type="predicted"/>
<comment type="caution">
    <text evidence="2">The sequence shown here is derived from an EMBL/GenBank/DDBJ whole genome shotgun (WGS) entry which is preliminary data.</text>
</comment>
<evidence type="ECO:0000313" key="3">
    <source>
        <dbReference type="Proteomes" id="UP001529510"/>
    </source>
</evidence>
<protein>
    <submittedName>
        <fullName evidence="2">Uncharacterized protein</fullName>
    </submittedName>
</protein>